<protein>
    <submittedName>
        <fullName evidence="1">Uncharacterized protein</fullName>
    </submittedName>
</protein>
<dbReference type="OrthoDB" id="2013972at2759"/>
<dbReference type="AlphaFoldDB" id="A0A8H4TI61"/>
<gene>
    <name evidence="1" type="ORF">FGADI_2561</name>
</gene>
<comment type="caution">
    <text evidence="1">The sequence shown here is derived from an EMBL/GenBank/DDBJ whole genome shotgun (WGS) entry which is preliminary data.</text>
</comment>
<reference evidence="1" key="1">
    <citation type="journal article" date="2020" name="BMC Genomics">
        <title>Correction to: Identification and distribution of gene clusters required for synthesis of sphingolipid metabolism inhibitors in diverse species of the filamentous fungus Fusarium.</title>
        <authorList>
            <person name="Kim H.S."/>
            <person name="Lohmar J.M."/>
            <person name="Busman M."/>
            <person name="Brown D.W."/>
            <person name="Naumann T.A."/>
            <person name="Divon H.H."/>
            <person name="Lysoe E."/>
            <person name="Uhlig S."/>
            <person name="Proctor R.H."/>
        </authorList>
    </citation>
    <scope>NUCLEOTIDE SEQUENCE</scope>
    <source>
        <strain evidence="1">NRRL 45417</strain>
    </source>
</reference>
<evidence type="ECO:0000313" key="1">
    <source>
        <dbReference type="EMBL" id="KAF4958395.1"/>
    </source>
</evidence>
<reference evidence="1" key="2">
    <citation type="submission" date="2020-05" db="EMBL/GenBank/DDBJ databases">
        <authorList>
            <person name="Kim H.-S."/>
            <person name="Proctor R.H."/>
            <person name="Brown D.W."/>
        </authorList>
    </citation>
    <scope>NUCLEOTIDE SEQUENCE</scope>
    <source>
        <strain evidence="1">NRRL 45417</strain>
    </source>
</reference>
<evidence type="ECO:0000313" key="2">
    <source>
        <dbReference type="Proteomes" id="UP000604273"/>
    </source>
</evidence>
<proteinExistence type="predicted"/>
<organism evidence="1 2">
    <name type="scientific">Fusarium gaditjirri</name>
    <dbReference type="NCBI Taxonomy" id="282569"/>
    <lineage>
        <taxon>Eukaryota</taxon>
        <taxon>Fungi</taxon>
        <taxon>Dikarya</taxon>
        <taxon>Ascomycota</taxon>
        <taxon>Pezizomycotina</taxon>
        <taxon>Sordariomycetes</taxon>
        <taxon>Hypocreomycetidae</taxon>
        <taxon>Hypocreales</taxon>
        <taxon>Nectriaceae</taxon>
        <taxon>Fusarium</taxon>
        <taxon>Fusarium nisikadoi species complex</taxon>
    </lineage>
</organism>
<accession>A0A8H4TI61</accession>
<dbReference type="EMBL" id="JABFAI010000053">
    <property type="protein sequence ID" value="KAF4958395.1"/>
    <property type="molecule type" value="Genomic_DNA"/>
</dbReference>
<name>A0A8H4TI61_9HYPO</name>
<dbReference type="Proteomes" id="UP000604273">
    <property type="component" value="Unassembled WGS sequence"/>
</dbReference>
<keyword evidence="2" id="KW-1185">Reference proteome</keyword>
<sequence length="70" mass="8529">MAEIGQYAKLSLESDLVGYSQMIWHEVLKWPAEEYQIFLMQVRKDLRNKNLHPYFKVRFVWGRKPETEQK</sequence>